<feature type="transmembrane region" description="Helical" evidence="1">
    <location>
        <begin position="560"/>
        <end position="580"/>
    </location>
</feature>
<evidence type="ECO:0000313" key="2">
    <source>
        <dbReference type="EMBL" id="AKL98370.1"/>
    </source>
</evidence>
<dbReference type="GO" id="GO:0005886">
    <property type="term" value="C:plasma membrane"/>
    <property type="evidence" value="ECO:0007669"/>
    <property type="project" value="TreeGrafter"/>
</dbReference>
<feature type="transmembrane region" description="Helical" evidence="1">
    <location>
        <begin position="945"/>
        <end position="969"/>
    </location>
</feature>
<dbReference type="PANTHER" id="PTHR32063:SF0">
    <property type="entry name" value="SWARMING MOTILITY PROTEIN SWRC"/>
    <property type="match status" value="1"/>
</dbReference>
<keyword evidence="1" id="KW-0472">Membrane</keyword>
<proteinExistence type="predicted"/>
<keyword evidence="1" id="KW-0812">Transmembrane</keyword>
<feature type="transmembrane region" description="Helical" evidence="1">
    <location>
        <begin position="473"/>
        <end position="500"/>
    </location>
</feature>
<dbReference type="AlphaFoldDB" id="A0A0G3WKE0"/>
<dbReference type="EMBL" id="CP009498">
    <property type="protein sequence ID" value="AKL98370.1"/>
    <property type="molecule type" value="Genomic_DNA"/>
</dbReference>
<accession>A0A0G3WKE0</accession>
<dbReference type="KEGG" id="epo:Epro_0991"/>
<dbReference type="GO" id="GO:0042910">
    <property type="term" value="F:xenobiotic transmembrane transporter activity"/>
    <property type="evidence" value="ECO:0007669"/>
    <property type="project" value="TreeGrafter"/>
</dbReference>
<dbReference type="PATRIC" id="fig|1408281.3.peg.1020"/>
<feature type="transmembrane region" description="Helical" evidence="1">
    <location>
        <begin position="12"/>
        <end position="29"/>
    </location>
</feature>
<evidence type="ECO:0000313" key="3">
    <source>
        <dbReference type="Proteomes" id="UP000035337"/>
    </source>
</evidence>
<feature type="transmembrane region" description="Helical" evidence="1">
    <location>
        <begin position="1024"/>
        <end position="1048"/>
    </location>
</feature>
<dbReference type="RefSeq" id="WP_158409024.1">
    <property type="nucleotide sequence ID" value="NZ_CP009498.1"/>
</dbReference>
<dbReference type="PRINTS" id="PR00702">
    <property type="entry name" value="ACRIFLAVINRP"/>
</dbReference>
<feature type="transmembrane region" description="Helical" evidence="1">
    <location>
        <begin position="443"/>
        <end position="467"/>
    </location>
</feature>
<protein>
    <submittedName>
        <fullName evidence="2">Multidrug efflux system, subunit C</fullName>
    </submittedName>
</protein>
<organism evidence="2 3">
    <name type="scientific">Endomicrobium proavitum</name>
    <dbReference type="NCBI Taxonomy" id="1408281"/>
    <lineage>
        <taxon>Bacteria</taxon>
        <taxon>Pseudomonadati</taxon>
        <taxon>Elusimicrobiota</taxon>
        <taxon>Endomicrobiia</taxon>
        <taxon>Endomicrobiales</taxon>
        <taxon>Endomicrobiaceae</taxon>
        <taxon>Endomicrobium</taxon>
    </lineage>
</organism>
<dbReference type="STRING" id="1408281.Epro_0991"/>
<dbReference type="Gene3D" id="3.30.70.1320">
    <property type="entry name" value="Multidrug efflux transporter AcrB pore domain like"/>
    <property type="match status" value="1"/>
</dbReference>
<feature type="transmembrane region" description="Helical" evidence="1">
    <location>
        <begin position="919"/>
        <end position="939"/>
    </location>
</feature>
<dbReference type="OrthoDB" id="9757876at2"/>
<dbReference type="Gene3D" id="3.30.70.1430">
    <property type="entry name" value="Multidrug efflux transporter AcrB pore domain"/>
    <property type="match status" value="2"/>
</dbReference>
<dbReference type="SUPFAM" id="SSF82693">
    <property type="entry name" value="Multidrug efflux transporter AcrB pore domain, PN1, PN2, PC1 and PC2 subdomains"/>
    <property type="match status" value="3"/>
</dbReference>
<keyword evidence="1" id="KW-1133">Transmembrane helix</keyword>
<dbReference type="PANTHER" id="PTHR32063">
    <property type="match status" value="1"/>
</dbReference>
<dbReference type="Proteomes" id="UP000035337">
    <property type="component" value="Chromosome"/>
</dbReference>
<dbReference type="Pfam" id="PF00873">
    <property type="entry name" value="ACR_tran"/>
    <property type="match status" value="1"/>
</dbReference>
<evidence type="ECO:0000256" key="1">
    <source>
        <dbReference type="SAM" id="Phobius"/>
    </source>
</evidence>
<keyword evidence="3" id="KW-1185">Reference proteome</keyword>
<feature type="transmembrane region" description="Helical" evidence="1">
    <location>
        <begin position="370"/>
        <end position="390"/>
    </location>
</feature>
<feature type="transmembrane region" description="Helical" evidence="1">
    <location>
        <begin position="396"/>
        <end position="416"/>
    </location>
</feature>
<dbReference type="InterPro" id="IPR001036">
    <property type="entry name" value="Acrflvin-R"/>
</dbReference>
<dbReference type="InterPro" id="IPR027463">
    <property type="entry name" value="AcrB_DN_DC_subdom"/>
</dbReference>
<dbReference type="SUPFAM" id="SSF82866">
    <property type="entry name" value="Multidrug efflux transporter AcrB transmembrane domain"/>
    <property type="match status" value="2"/>
</dbReference>
<feature type="transmembrane region" description="Helical" evidence="1">
    <location>
        <begin position="347"/>
        <end position="363"/>
    </location>
</feature>
<dbReference type="SUPFAM" id="SSF82714">
    <property type="entry name" value="Multidrug efflux transporter AcrB TolC docking domain, DN and DC subdomains"/>
    <property type="match status" value="2"/>
</dbReference>
<dbReference type="Gene3D" id="1.20.1640.10">
    <property type="entry name" value="Multidrug efflux transporter AcrB transmembrane domain"/>
    <property type="match status" value="2"/>
</dbReference>
<sequence>MNLASLSIKRPTFIFSILVMVIIIGLMFMDRMQVRMMPDVEFPYVRVSITYPGAGPEEIENRVSNRVENAMSSISGLKHISSVSQDGISNTFAEFDLAKDPEIALQEVKDKIAEIRRAFPDDIDEPVVQKIDPEARPIMTISLKADLAPKELYDFADEYYRKELLRVDGISSIWMAGGTRREVQVAVDRNKLNQYDTTLSAVSNSIKNNSMNIPIGRISIGDNDVSFRSMGEYRTVDDIKQVVVNFHGNEVPVSVGDVATVQDTIMERYTLGRIDLKENGKVIREQTLLFRIFKQSKANEVNISNAVLKKVNELNARYKGAKGDPLLTVVTDNAKVIRDNIDDVKETIYIGILLAVIVVYFFLGSWRSTLITALALPNSLIGAFIFMYLFDFSINVISLMSLSLAVGLLIDDAIVVRENIYRHYEEGEEPDVAAQKGTDEVSLAVIATTSSVIAVFLPVGFLSGIIGQFFKEFGLTVVFAMLISVLDALTIAPMLSAYIIPSHKKEAPKLKGKTLTSLTKISESISKVIRLLTVVWFEKFLQKILNFYEKIIKIIINNKIKVLLTTVLIFALSLPLFFFIPRSFMPESESGEFRISVETAPDASLAKTNAVCIQIEDAIMAMPEVEFAVVSIGNNSKELNIADIYVRLVKDNKRKLTTEAVKTNIRAQLAQTLDKSVIISLNDSGTSFGGNQKPFSLLIFGRDTKQLSAIADSLIAQFKNIPGLVDLSTNFRSGKPEYQIDINPKKAKDFGVNSVVAGAELRAMVEGNLPAVYRTNGLEYDIRVNLKADQRDITDSFNSLYVFNMNNKRIKLSRVATLKQEAGPTKIYRRDRIRYIEISGNLSKGATLGVIQKATEKILLESKTNPQNAALWNNITYQYGGNVEEMQNLGKNIQTAVMLSVIFIFIVLASLYESVITPLTIMISLPLAVVGGLIALFVTHGALDMFTMIGLIMLLGIVAKNSIILVDYIQQLMRRGKSVNEAVIEAGKVRLRPILMTSFALAAGMLPTALALSEVGKFRQSMGIVIIGGIISSTILTLLIIPAIFEYMNSFRLWTRKKLGRTEARKIDKELDQEAKNDN</sequence>
<gene>
    <name evidence="2" type="primary">mdtC</name>
    <name evidence="2" type="ORF">Epro_0991</name>
</gene>
<reference evidence="2 3" key="1">
    <citation type="submission" date="2014-09" db="EMBL/GenBank/DDBJ databases">
        <title>Complete genome sequence of Endomicrobium proavitum.</title>
        <authorList>
            <person name="Zheng H."/>
        </authorList>
    </citation>
    <scope>NUCLEOTIDE SEQUENCE [LARGE SCALE GENOMIC DNA]</scope>
    <source>
        <strain evidence="2 3">Rsa215</strain>
    </source>
</reference>
<dbReference type="Gene3D" id="3.30.70.1440">
    <property type="entry name" value="Multidrug efflux transporter AcrB pore domain"/>
    <property type="match status" value="1"/>
</dbReference>
<dbReference type="Gene3D" id="3.30.2090.10">
    <property type="entry name" value="Multidrug efflux transporter AcrB TolC docking domain, DN and DC subdomains"/>
    <property type="match status" value="2"/>
</dbReference>
<feature type="transmembrane region" description="Helical" evidence="1">
    <location>
        <begin position="893"/>
        <end position="912"/>
    </location>
</feature>
<feature type="transmembrane region" description="Helical" evidence="1">
    <location>
        <begin position="994"/>
        <end position="1012"/>
    </location>
</feature>
<name>A0A0G3WKE0_9BACT</name>